<dbReference type="OMA" id="SNMSCHL"/>
<organism evidence="6">
    <name type="scientific">Entamoeba dispar (strain ATCC PRA-260 / SAW760)</name>
    <dbReference type="NCBI Taxonomy" id="370354"/>
    <lineage>
        <taxon>Eukaryota</taxon>
        <taxon>Amoebozoa</taxon>
        <taxon>Evosea</taxon>
        <taxon>Archamoebae</taxon>
        <taxon>Mastigamoebida</taxon>
        <taxon>Entamoebidae</taxon>
        <taxon>Entamoeba</taxon>
    </lineage>
</organism>
<dbReference type="CDD" id="cd00159">
    <property type="entry name" value="RhoGAP"/>
    <property type="match status" value="1"/>
</dbReference>
<dbReference type="Proteomes" id="UP000008076">
    <property type="component" value="Unassembled WGS sequence"/>
</dbReference>
<dbReference type="GO" id="GO:0005096">
    <property type="term" value="F:GTPase activator activity"/>
    <property type="evidence" value="ECO:0007669"/>
    <property type="project" value="UniProtKB-KW"/>
</dbReference>
<dbReference type="PANTHER" id="PTHR23179">
    <property type="entry name" value="T-CELL ACTIVATION RHO GTPASE ACTIVATING PROTEIN-RELATED"/>
    <property type="match status" value="1"/>
</dbReference>
<dbReference type="eggNOG" id="KOG4724">
    <property type="taxonomic scope" value="Eukaryota"/>
</dbReference>
<evidence type="ECO:0000256" key="2">
    <source>
        <dbReference type="SAM" id="MobiDB-lite"/>
    </source>
</evidence>
<dbReference type="GO" id="GO:0004674">
    <property type="term" value="F:protein serine/threonine kinase activity"/>
    <property type="evidence" value="ECO:0007669"/>
    <property type="project" value="UniProtKB-EC"/>
</dbReference>
<sequence length="935" mass="108132">MSSHNQSPGVDQLLVTAVRRPKPMQHNNNSVKQLSEDILLELRKKKGEKTPRTRRRTLAVDKKSVASENDQSESEESIIQNIANEIEALQNEIKVARDKCLKIMEGQQQFKILIDSLSNQRKVVLDMKENLRDITIRDVGSRSDVEECSEFMGELYLKCFDQFNEQIRSTEGFYETIKKYIDSCSNFTRARNDFDKLISSYATVDMKLQKMNKEKRPDINKVGQLQQQKEETFNSIKSEGEKVTDFYVDLYNEFLTIMLHTSVDLSDKVSKGLTSTKRMFKDKGEKLNLWKTLNIGEAVKNADVEYPQWMDDDPLFINIFEAENHLVEKMEYCVVKYAKSLLCNPTLATTGMSMADVNLIFTEIESIHSLHHSIFTELKNSTIDSFIDAFAKRASQLYDVYKRRCAHFKDSMKKYNKCLQIEAFKDAIESIDNSNLSQPRLEELLHLPFIHLTQLVPLFNSLKDDFSEETDKTEKLEELCFIFTSLSLLSEQAEKENDVETQLSKINGLKGISFSPKRKYLDRQQCTYNKTQGTMFLFNDIFIFTKPERNEYIFGSVIDVSQMVSFRVKNKKVVALEIKNETCDIGFKDTQTAEKCAKYLNSIKYEMDRKKIFGTEIKSSVIAREEENTLIPSVIHKIFDKLEKEAPDTEGIFRISVSVKDLEETMTKIDLDVNIDVSNMSCHLLGNVLKKYLNLMPNKLPISLQTVDVDNIKAIQDILEPVGKSYLLLMERLFRLLQMIDKNSGVNKMTADNLAKVICPNIYEEDDDFGMNIEKLTRTAIVMIQRYDEIFGDFRSAIEKKIQEGMQEINHQKELEAKIQSEDGFKEIPVSKLVEGHQDDKTVVLTLKDIIKQGDVEMLEGKKWGKKWVVMKKNCLMIFRNIGEGQTLMVLPFKNMIVATETKMNRECIILRVEKQSVTLYFEDPNEWLQLFSSF</sequence>
<name>B0E6W9_ENTDS</name>
<dbReference type="SMART" id="SM00325">
    <property type="entry name" value="RhoGEF"/>
    <property type="match status" value="1"/>
</dbReference>
<feature type="domain" description="DH" evidence="3">
    <location>
        <begin position="311"/>
        <end position="499"/>
    </location>
</feature>
<evidence type="ECO:0000313" key="6">
    <source>
        <dbReference type="Proteomes" id="UP000008076"/>
    </source>
</evidence>
<evidence type="ECO:0000256" key="1">
    <source>
        <dbReference type="ARBA" id="ARBA00022468"/>
    </source>
</evidence>
<dbReference type="GO" id="GO:0005085">
    <property type="term" value="F:guanyl-nucleotide exchange factor activity"/>
    <property type="evidence" value="ECO:0007669"/>
    <property type="project" value="InterPro"/>
</dbReference>
<feature type="domain" description="Rho-GAP" evidence="4">
    <location>
        <begin position="615"/>
        <end position="791"/>
    </location>
</feature>
<reference evidence="6" key="1">
    <citation type="submission" date="2007-12" db="EMBL/GenBank/DDBJ databases">
        <title>Annotation of Entamoeba dispar SAW760.</title>
        <authorList>
            <person name="Lorenzi H."/>
            <person name="Inman J."/>
            <person name="Schobel S."/>
            <person name="Amedeo P."/>
            <person name="Caler E."/>
        </authorList>
    </citation>
    <scope>NUCLEOTIDE SEQUENCE [LARGE SCALE GENOMIC DNA]</scope>
    <source>
        <strain evidence="6">ATCC PRA-260 / SAW760</strain>
    </source>
</reference>
<dbReference type="InterPro" id="IPR011993">
    <property type="entry name" value="PH-like_dom_sf"/>
</dbReference>
<dbReference type="Pfam" id="PF00620">
    <property type="entry name" value="RhoGAP"/>
    <property type="match status" value="1"/>
</dbReference>
<dbReference type="PROSITE" id="PS50238">
    <property type="entry name" value="RHOGAP"/>
    <property type="match status" value="1"/>
</dbReference>
<proteinExistence type="predicted"/>
<dbReference type="Gene3D" id="1.20.900.10">
    <property type="entry name" value="Dbl homology (DH) domain"/>
    <property type="match status" value="1"/>
</dbReference>
<protein>
    <submittedName>
        <fullName evidence="5">T-cell activation Rho GTPase activating protein, putative</fullName>
        <ecNumber evidence="5">2.7.11.1</ecNumber>
    </submittedName>
</protein>
<feature type="compositionally biased region" description="Basic residues" evidence="2">
    <location>
        <begin position="45"/>
        <end position="57"/>
    </location>
</feature>
<dbReference type="AlphaFoldDB" id="B0E6W9"/>
<dbReference type="PANTHER" id="PTHR23179:SF3">
    <property type="entry name" value="RHO GTPASE-ACTIVATING PROTEIN 20"/>
    <property type="match status" value="1"/>
</dbReference>
<dbReference type="KEGG" id="edi:EDI_251460"/>
<dbReference type="SUPFAM" id="SSF50729">
    <property type="entry name" value="PH domain-like"/>
    <property type="match status" value="1"/>
</dbReference>
<evidence type="ECO:0000259" key="4">
    <source>
        <dbReference type="PROSITE" id="PS50238"/>
    </source>
</evidence>
<dbReference type="GeneID" id="5879026"/>
<keyword evidence="1" id="KW-0343">GTPase activation</keyword>
<dbReference type="VEuPathDB" id="AmoebaDB:EDI_251460"/>
<dbReference type="Gene3D" id="2.30.29.30">
    <property type="entry name" value="Pleckstrin-homology domain (PH domain)/Phosphotyrosine-binding domain (PTB)"/>
    <property type="match status" value="1"/>
</dbReference>
<feature type="region of interest" description="Disordered" evidence="2">
    <location>
        <begin position="45"/>
        <end position="76"/>
    </location>
</feature>
<dbReference type="InterPro" id="IPR035899">
    <property type="entry name" value="DBL_dom_sf"/>
</dbReference>
<dbReference type="InterPro" id="IPR008936">
    <property type="entry name" value="Rho_GTPase_activation_prot"/>
</dbReference>
<dbReference type="InterPro" id="IPR000219">
    <property type="entry name" value="DH_dom"/>
</dbReference>
<dbReference type="Gene3D" id="1.10.555.10">
    <property type="entry name" value="Rho GTPase activation protein"/>
    <property type="match status" value="1"/>
</dbReference>
<accession>B0E6W9</accession>
<dbReference type="EC" id="2.7.11.1" evidence="5"/>
<dbReference type="GO" id="GO:0007165">
    <property type="term" value="P:signal transduction"/>
    <property type="evidence" value="ECO:0007669"/>
    <property type="project" value="InterPro"/>
</dbReference>
<dbReference type="InterPro" id="IPR000198">
    <property type="entry name" value="RhoGAP_dom"/>
</dbReference>
<dbReference type="PROSITE" id="PS50010">
    <property type="entry name" value="DH_2"/>
    <property type="match status" value="1"/>
</dbReference>
<gene>
    <name evidence="5" type="ORF">EDI_251460</name>
</gene>
<dbReference type="Pfam" id="PF00621">
    <property type="entry name" value="RhoGEF"/>
    <property type="match status" value="1"/>
</dbReference>
<keyword evidence="5" id="KW-0808">Transferase</keyword>
<evidence type="ECO:0000259" key="3">
    <source>
        <dbReference type="PROSITE" id="PS50010"/>
    </source>
</evidence>
<dbReference type="EMBL" id="DS547933">
    <property type="protein sequence ID" value="EDR29710.1"/>
    <property type="molecule type" value="Genomic_DNA"/>
</dbReference>
<dbReference type="SUPFAM" id="SSF48065">
    <property type="entry name" value="DBL homology domain (DH-domain)"/>
    <property type="match status" value="1"/>
</dbReference>
<keyword evidence="6" id="KW-1185">Reference proteome</keyword>
<dbReference type="OrthoDB" id="3196451at2759"/>
<dbReference type="SUPFAM" id="SSF48350">
    <property type="entry name" value="GTPase activation domain, GAP"/>
    <property type="match status" value="1"/>
</dbReference>
<evidence type="ECO:0000313" key="5">
    <source>
        <dbReference type="EMBL" id="EDR29710.1"/>
    </source>
</evidence>
<dbReference type="FunFam" id="1.20.900.10:FF:000065">
    <property type="entry name" value="T-cell activation Rho GTPase activating protein, putative"/>
    <property type="match status" value="1"/>
</dbReference>
<dbReference type="SMART" id="SM00324">
    <property type="entry name" value="RhoGAP"/>
    <property type="match status" value="1"/>
</dbReference>
<dbReference type="RefSeq" id="XP_001734129.1">
    <property type="nucleotide sequence ID" value="XM_001734077.1"/>
</dbReference>